<feature type="domain" description="4Fe-4S His(Cys)3-ligated-type" evidence="12">
    <location>
        <begin position="96"/>
        <end position="135"/>
    </location>
</feature>
<dbReference type="Gene3D" id="2.40.40.20">
    <property type="match status" value="1"/>
</dbReference>
<evidence type="ECO:0000256" key="2">
    <source>
        <dbReference type="ARBA" id="ARBA00022485"/>
    </source>
</evidence>
<evidence type="ECO:0000259" key="10">
    <source>
        <dbReference type="PROSITE" id="PS51379"/>
    </source>
</evidence>
<dbReference type="SUPFAM" id="SSF54292">
    <property type="entry name" value="2Fe-2S ferredoxin-like"/>
    <property type="match status" value="1"/>
</dbReference>
<dbReference type="SUPFAM" id="SSF50692">
    <property type="entry name" value="ADC-like"/>
    <property type="match status" value="1"/>
</dbReference>
<dbReference type="RefSeq" id="WP_344648671.1">
    <property type="nucleotide sequence ID" value="NZ_BAAAGX010000008.1"/>
</dbReference>
<dbReference type="PROSITE" id="PS51085">
    <property type="entry name" value="2FE2S_FER_2"/>
    <property type="match status" value="1"/>
</dbReference>
<dbReference type="PROSITE" id="PS51839">
    <property type="entry name" value="4FE4S_HC3"/>
    <property type="match status" value="1"/>
</dbReference>
<dbReference type="Gene3D" id="3.40.50.740">
    <property type="match status" value="1"/>
</dbReference>
<dbReference type="Pfam" id="PF12838">
    <property type="entry name" value="Fer4_7"/>
    <property type="match status" value="1"/>
</dbReference>
<dbReference type="InterPro" id="IPR050123">
    <property type="entry name" value="Prok_molybdopt-oxidoreductase"/>
</dbReference>
<dbReference type="InterPro" id="IPR036010">
    <property type="entry name" value="2Fe-2S_ferredoxin-like_sf"/>
</dbReference>
<reference evidence="14" key="1">
    <citation type="journal article" date="2019" name="Int. J. Syst. Evol. Microbiol.">
        <title>The Global Catalogue of Microorganisms (GCM) 10K type strain sequencing project: providing services to taxonomists for standard genome sequencing and annotation.</title>
        <authorList>
            <consortium name="The Broad Institute Genomics Platform"/>
            <consortium name="The Broad Institute Genome Sequencing Center for Infectious Disease"/>
            <person name="Wu L."/>
            <person name="Ma J."/>
        </authorList>
    </citation>
    <scope>NUCLEOTIDE SEQUENCE [LARGE SCALE GENOMIC DNA]</scope>
    <source>
        <strain evidence="14">JCM 10425</strain>
    </source>
</reference>
<evidence type="ECO:0000313" key="13">
    <source>
        <dbReference type="EMBL" id="GAA0236303.1"/>
    </source>
</evidence>
<dbReference type="Proteomes" id="UP001500967">
    <property type="component" value="Unassembled WGS sequence"/>
</dbReference>
<dbReference type="InterPro" id="IPR017900">
    <property type="entry name" value="4Fe4S_Fe_S_CS"/>
</dbReference>
<comment type="similarity">
    <text evidence="1">In the C-terminal section; belongs to the prokaryotic molybdopterin-containing oxidoreductase family.</text>
</comment>
<dbReference type="SUPFAM" id="SSF54862">
    <property type="entry name" value="4Fe-4S ferredoxins"/>
    <property type="match status" value="1"/>
</dbReference>
<dbReference type="PIRSF" id="PIRSF036643">
    <property type="entry name" value="FDH_alpha"/>
    <property type="match status" value="1"/>
</dbReference>
<dbReference type="InterPro" id="IPR006478">
    <property type="entry name" value="Formate_DH_asu"/>
</dbReference>
<dbReference type="Gene3D" id="3.40.228.10">
    <property type="entry name" value="Dimethylsulfoxide Reductase, domain 2"/>
    <property type="match status" value="1"/>
</dbReference>
<dbReference type="Pfam" id="PF10588">
    <property type="entry name" value="NADH-G_4Fe-4S_3"/>
    <property type="match status" value="1"/>
</dbReference>
<dbReference type="PROSITE" id="PS00932">
    <property type="entry name" value="MOLYBDOPTERIN_PROK_3"/>
    <property type="match status" value="1"/>
</dbReference>
<dbReference type="Pfam" id="PF04879">
    <property type="entry name" value="Molybdop_Fe4S4"/>
    <property type="match status" value="1"/>
</dbReference>
<dbReference type="PROSITE" id="PS51379">
    <property type="entry name" value="4FE4S_FER_2"/>
    <property type="match status" value="2"/>
</dbReference>
<evidence type="ECO:0000259" key="11">
    <source>
        <dbReference type="PROSITE" id="PS51669"/>
    </source>
</evidence>
<evidence type="ECO:0000256" key="8">
    <source>
        <dbReference type="ARBA" id="ARBA00023014"/>
    </source>
</evidence>
<keyword evidence="2" id="KW-0004">4Fe-4S</keyword>
<evidence type="ECO:0000256" key="7">
    <source>
        <dbReference type="ARBA" id="ARBA00023004"/>
    </source>
</evidence>
<keyword evidence="14" id="KW-1185">Reference proteome</keyword>
<dbReference type="Gene3D" id="3.30.70.20">
    <property type="match status" value="1"/>
</dbReference>
<keyword evidence="6" id="KW-0560">Oxidoreductase</keyword>
<dbReference type="InterPro" id="IPR001041">
    <property type="entry name" value="2Fe-2S_ferredoxin-type"/>
</dbReference>
<feature type="domain" description="2Fe-2S ferredoxin-type" evidence="9">
    <location>
        <begin position="18"/>
        <end position="96"/>
    </location>
</feature>
<keyword evidence="5" id="KW-0677">Repeat</keyword>
<dbReference type="PROSITE" id="PS00198">
    <property type="entry name" value="4FE4S_FER_1"/>
    <property type="match status" value="1"/>
</dbReference>
<feature type="domain" description="4Fe-4S ferredoxin-type" evidence="10">
    <location>
        <begin position="158"/>
        <end position="189"/>
    </location>
</feature>
<dbReference type="Pfam" id="PF01568">
    <property type="entry name" value="Molydop_binding"/>
    <property type="match status" value="1"/>
</dbReference>
<proteinExistence type="inferred from homology"/>
<feature type="domain" description="4Fe-4S Mo/W bis-MGD-type" evidence="11">
    <location>
        <begin position="236"/>
        <end position="292"/>
    </location>
</feature>
<evidence type="ECO:0000256" key="5">
    <source>
        <dbReference type="ARBA" id="ARBA00022737"/>
    </source>
</evidence>
<dbReference type="PANTHER" id="PTHR43105:SF14">
    <property type="entry name" value="FORMATE DEHYDROGENASE H"/>
    <property type="match status" value="1"/>
</dbReference>
<dbReference type="InterPro" id="IPR006655">
    <property type="entry name" value="Mopterin_OxRdtase_prok_CS"/>
</dbReference>
<organism evidence="13 14">
    <name type="scientific">Cryptosporangium japonicum</name>
    <dbReference type="NCBI Taxonomy" id="80872"/>
    <lineage>
        <taxon>Bacteria</taxon>
        <taxon>Bacillati</taxon>
        <taxon>Actinomycetota</taxon>
        <taxon>Actinomycetes</taxon>
        <taxon>Cryptosporangiales</taxon>
        <taxon>Cryptosporangiaceae</taxon>
        <taxon>Cryptosporangium</taxon>
    </lineage>
</organism>
<dbReference type="SUPFAM" id="SSF53706">
    <property type="entry name" value="Formate dehydrogenase/DMSO reductase, domains 1-3"/>
    <property type="match status" value="1"/>
</dbReference>
<dbReference type="SMART" id="SM00926">
    <property type="entry name" value="Molybdop_Fe4S4"/>
    <property type="match status" value="1"/>
</dbReference>
<dbReference type="Gene3D" id="3.10.20.740">
    <property type="match status" value="1"/>
</dbReference>
<evidence type="ECO:0000256" key="4">
    <source>
        <dbReference type="ARBA" id="ARBA00022723"/>
    </source>
</evidence>
<keyword evidence="3" id="KW-0001">2Fe-2S</keyword>
<dbReference type="CDD" id="cd02753">
    <property type="entry name" value="MopB_Formate-Dh-H"/>
    <property type="match status" value="1"/>
</dbReference>
<evidence type="ECO:0000259" key="12">
    <source>
        <dbReference type="PROSITE" id="PS51839"/>
    </source>
</evidence>
<gene>
    <name evidence="13" type="primary">fdhF</name>
    <name evidence="13" type="ORF">GCM10009539_22020</name>
</gene>
<dbReference type="CDD" id="cd00207">
    <property type="entry name" value="fer2"/>
    <property type="match status" value="1"/>
</dbReference>
<dbReference type="InterPro" id="IPR006963">
    <property type="entry name" value="Mopterin_OxRdtase_4Fe-4S_dom"/>
</dbReference>
<evidence type="ECO:0000313" key="14">
    <source>
        <dbReference type="Proteomes" id="UP001500967"/>
    </source>
</evidence>
<evidence type="ECO:0000259" key="9">
    <source>
        <dbReference type="PROSITE" id="PS51085"/>
    </source>
</evidence>
<dbReference type="SMART" id="SM00929">
    <property type="entry name" value="NADH-G_4Fe-4S_3"/>
    <property type="match status" value="1"/>
</dbReference>
<dbReference type="InterPro" id="IPR019574">
    <property type="entry name" value="NADH_UbQ_OxRdtase_Gsu_4Fe4S-bd"/>
</dbReference>
<dbReference type="NCBIfam" id="TIGR01591">
    <property type="entry name" value="Fdh-alpha"/>
    <property type="match status" value="1"/>
</dbReference>
<keyword evidence="4" id="KW-0479">Metal-binding</keyword>
<keyword evidence="7" id="KW-0408">Iron</keyword>
<feature type="domain" description="4Fe-4S ferredoxin-type" evidence="10">
    <location>
        <begin position="200"/>
        <end position="229"/>
    </location>
</feature>
<dbReference type="Pfam" id="PF13510">
    <property type="entry name" value="Fer2_4"/>
    <property type="match status" value="1"/>
</dbReference>
<dbReference type="InterPro" id="IPR017896">
    <property type="entry name" value="4Fe4S_Fe-S-bd"/>
</dbReference>
<evidence type="ECO:0000256" key="1">
    <source>
        <dbReference type="ARBA" id="ARBA00007023"/>
    </source>
</evidence>
<keyword evidence="8" id="KW-0411">Iron-sulfur</keyword>
<dbReference type="Gene3D" id="2.20.25.90">
    <property type="entry name" value="ADC-like domains"/>
    <property type="match status" value="1"/>
</dbReference>
<protein>
    <submittedName>
        <fullName evidence="13">Formate dehydrogenase subunit alpha</fullName>
    </submittedName>
</protein>
<dbReference type="InterPro" id="IPR006656">
    <property type="entry name" value="Mopterin_OxRdtase"/>
</dbReference>
<dbReference type="PROSITE" id="PS51669">
    <property type="entry name" value="4FE4S_MOW_BIS_MGD"/>
    <property type="match status" value="1"/>
</dbReference>
<dbReference type="Pfam" id="PF00384">
    <property type="entry name" value="Molybdopterin"/>
    <property type="match status" value="1"/>
</dbReference>
<sequence length="925" mass="99357">MTLLKEPDFGTPARPGEATVTVEVDGLPVAVPPGTSVMRASAQAGVNIPKLCATDSLEAFGSCRLCVVEIDGRKGTPASCTTPVADGMKIRTQSPHLERLRRGVMELYISDHPLDCLTCPANGDCELQDMAGTVGLREVRYGYEGANHLDAPTDTSNPYFDFDESKCIACSRCVRACDEVQGTLALTIANRGFESKVAPGPTSFLDSECVSCGACVQACPTATLQEKSVVELGMPSRTVITTCAYCGVGCSFKAELRGTELVRMVPHKDGGANEGHSCVKGRFAFGYATHPDRVLNPMVRESITDPWREVSWEEAISTVASGFRGIQDRYGAGAIGAISSSRCTNEEVWVVQKMVRAAFGNNNVDTCARVCHSPTGYGLKQTFGESAGTQDFKSVALADVIMVIGANPTDGHPVFASRMKRRLREGAQLIVVDPRRIDLVRSPHVEAAHHLQLTPGTNVAIVNALAHVVVTEGLVSEDFVAERCEGYEEWAAFIAGPENSPEAVERITGVPAASVRAAARLYASAPNGAIYYGLGVTEHSQGSTMVMGLANLAMATGNVGRDGVGVNPLRGQNNVQGSCDMGSFPHELPGYRHVSDDVVRGQFESRWDVSILPEPGLRIPNMFDAAIDGSFRGLFVHGEDIAQSDPNLQHVTAALSAMELVVVQDLFLNETAKFAHVFLPGASFLEKDGTFTNAERRINRVRAVMPAKTGKAEWEIVSEIATAMGYPMAYSHPSEIMDEIAAMTPTFAGVSFEALDKLGSIQWPCNASAPEGTPIMHVDEFTRGRGKFVRTAFVATEERTTRRFPLVLTTGRILSQYNVGAQTRRTGNVAWHPEDLLELHPHDASERGIEDGALVTLASRVGETTLRATISDRMPVGVVYTTFHHPITGANVVTTEHSDWATNCPEYKVTAVQVSLSAPVPAGVD</sequence>
<dbReference type="EMBL" id="BAAAGX010000008">
    <property type="protein sequence ID" value="GAA0236303.1"/>
    <property type="molecule type" value="Genomic_DNA"/>
</dbReference>
<dbReference type="InterPro" id="IPR009010">
    <property type="entry name" value="Asp_de-COase-like_dom_sf"/>
</dbReference>
<dbReference type="InterPro" id="IPR006657">
    <property type="entry name" value="MoPterin_dinucl-bd_dom"/>
</dbReference>
<dbReference type="CDD" id="cd00508">
    <property type="entry name" value="MopB_CT_Fdh-Nap-like"/>
    <property type="match status" value="1"/>
</dbReference>
<comment type="caution">
    <text evidence="13">The sequence shown here is derived from an EMBL/GenBank/DDBJ whole genome shotgun (WGS) entry which is preliminary data.</text>
</comment>
<accession>A0ABP3DM47</accession>
<evidence type="ECO:0000256" key="3">
    <source>
        <dbReference type="ARBA" id="ARBA00022714"/>
    </source>
</evidence>
<name>A0ABP3DM47_9ACTN</name>
<evidence type="ECO:0000256" key="6">
    <source>
        <dbReference type="ARBA" id="ARBA00023002"/>
    </source>
</evidence>
<dbReference type="InterPro" id="IPR041924">
    <property type="entry name" value="Formate_Dh-H_N"/>
</dbReference>
<dbReference type="PANTHER" id="PTHR43105">
    <property type="entry name" value="RESPIRATORY NITRATE REDUCTASE"/>
    <property type="match status" value="1"/>
</dbReference>